<comment type="caution">
    <text evidence="5">The sequence shown here is derived from an EMBL/GenBank/DDBJ whole genome shotgun (WGS) entry which is preliminary data.</text>
</comment>
<dbReference type="SUPFAM" id="SSF48403">
    <property type="entry name" value="Ankyrin repeat"/>
    <property type="match status" value="1"/>
</dbReference>
<sequence>DHGHEPMKSIATVDSVRDQVALATLASLTRIAGGGFVVTSSAVEEEVGTPSNDGVVASQWREELMKISYRSVSFTNNGLNSRGEIDGKPHDVEVRAALMLYHRVRRGYCSNGKKRRVGDIEVKSKIKQKVNMDCSRALQVTGSIQTLEGKRGKADEEYDTPIDIISDLGTRRKINSILSLANLLAIELERELAGNTQTYRELTASVDETMHYQQPNKANPTTFTDIRSDDSGIICLLTLHRSKQLYSHGRIPCPNCTKWFKGSKGLWWHQLSVHGNQYSSAIEVAAGITNSLAIVRYQERSERVVARTDIETSDENVGTLCKGEANAEDEAFAMVKLGQYDEFTKFVEANKCTVVTQLDRNGASLLHWAAGCGRLDFVSYLIEQCNCCPNQSQRGKKSFMGRTPLHWAARNGHRCIVEYLVSNCKVNVDAKTSDGTTALCWASWQGHLDIMKYLFERGADIHSSNKFGCNALLWSAQGACSIDIMTWLLESGLEFKLNNTNGHSAFHKAAQRGNAAAVHWLANKFLSERTTCQVFIGPDIEGNCPSDLCGMEGHENLAAWISAKECDCILQLIRHATSVEDLLDNYSSNIPAWLVQDLLKGVPCKPNDINGFCTSWGSGCGVRRMSIIVMKHFVTPLPAQNNRRRATELGRIGLNDID</sequence>
<dbReference type="PROSITE" id="PS00028">
    <property type="entry name" value="ZINC_FINGER_C2H2_1"/>
    <property type="match status" value="1"/>
</dbReference>
<evidence type="ECO:0000259" key="4">
    <source>
        <dbReference type="PROSITE" id="PS00028"/>
    </source>
</evidence>
<organism evidence="5 6">
    <name type="scientific">Discostella pseudostelligera</name>
    <dbReference type="NCBI Taxonomy" id="259834"/>
    <lineage>
        <taxon>Eukaryota</taxon>
        <taxon>Sar</taxon>
        <taxon>Stramenopiles</taxon>
        <taxon>Ochrophyta</taxon>
        <taxon>Bacillariophyta</taxon>
        <taxon>Coscinodiscophyceae</taxon>
        <taxon>Thalassiosirophycidae</taxon>
        <taxon>Stephanodiscales</taxon>
        <taxon>Stephanodiscaceae</taxon>
        <taxon>Discostella</taxon>
    </lineage>
</organism>
<protein>
    <recommendedName>
        <fullName evidence="4">C2H2-type domain-containing protein</fullName>
    </recommendedName>
</protein>
<keyword evidence="6" id="KW-1185">Reference proteome</keyword>
<dbReference type="EMBL" id="JALLBG020000268">
    <property type="protein sequence ID" value="KAL3757343.1"/>
    <property type="molecule type" value="Genomic_DNA"/>
</dbReference>
<feature type="non-terminal residue" evidence="5">
    <location>
        <position position="1"/>
    </location>
</feature>
<feature type="repeat" description="ANK" evidence="3">
    <location>
        <begin position="434"/>
        <end position="466"/>
    </location>
</feature>
<keyword evidence="1" id="KW-0677">Repeat</keyword>
<dbReference type="Proteomes" id="UP001530293">
    <property type="component" value="Unassembled WGS sequence"/>
</dbReference>
<reference evidence="5 6" key="1">
    <citation type="submission" date="2024-10" db="EMBL/GenBank/DDBJ databases">
        <title>Updated reference genomes for cyclostephanoid diatoms.</title>
        <authorList>
            <person name="Roberts W.R."/>
            <person name="Alverson A.J."/>
        </authorList>
    </citation>
    <scope>NUCLEOTIDE SEQUENCE [LARGE SCALE GENOMIC DNA]</scope>
    <source>
        <strain evidence="5 6">AJA232-27</strain>
    </source>
</reference>
<dbReference type="Pfam" id="PF00023">
    <property type="entry name" value="Ank"/>
    <property type="match status" value="1"/>
</dbReference>
<dbReference type="PRINTS" id="PR01415">
    <property type="entry name" value="ANKYRIN"/>
</dbReference>
<keyword evidence="2 3" id="KW-0040">ANK repeat</keyword>
<dbReference type="SMART" id="SM00248">
    <property type="entry name" value="ANK"/>
    <property type="match status" value="5"/>
</dbReference>
<dbReference type="Gene3D" id="1.25.40.20">
    <property type="entry name" value="Ankyrin repeat-containing domain"/>
    <property type="match status" value="1"/>
</dbReference>
<feature type="domain" description="C2H2-type" evidence="4">
    <location>
        <begin position="253"/>
        <end position="274"/>
    </location>
</feature>
<dbReference type="PANTHER" id="PTHR24161:SF85">
    <property type="entry name" value="PALMITOYLTRANSFERASE HIP14"/>
    <property type="match status" value="1"/>
</dbReference>
<dbReference type="AlphaFoldDB" id="A0ABD3M3D2"/>
<dbReference type="PROSITE" id="PS50297">
    <property type="entry name" value="ANK_REP_REGION"/>
    <property type="match status" value="2"/>
</dbReference>
<evidence type="ECO:0000256" key="2">
    <source>
        <dbReference type="ARBA" id="ARBA00023043"/>
    </source>
</evidence>
<proteinExistence type="predicted"/>
<dbReference type="PROSITE" id="PS50088">
    <property type="entry name" value="ANK_REPEAT"/>
    <property type="match status" value="2"/>
</dbReference>
<dbReference type="Pfam" id="PF12796">
    <property type="entry name" value="Ank_2"/>
    <property type="match status" value="1"/>
</dbReference>
<dbReference type="InterPro" id="IPR036770">
    <property type="entry name" value="Ankyrin_rpt-contain_sf"/>
</dbReference>
<name>A0ABD3M3D2_9STRA</name>
<gene>
    <name evidence="5" type="ORF">ACHAWU_008504</name>
</gene>
<dbReference type="InterPro" id="IPR013087">
    <property type="entry name" value="Znf_C2H2_type"/>
</dbReference>
<dbReference type="PANTHER" id="PTHR24161">
    <property type="entry name" value="ANK_REP_REGION DOMAIN-CONTAINING PROTEIN-RELATED"/>
    <property type="match status" value="1"/>
</dbReference>
<accession>A0ABD3M3D2</accession>
<evidence type="ECO:0000313" key="5">
    <source>
        <dbReference type="EMBL" id="KAL3757343.1"/>
    </source>
</evidence>
<feature type="repeat" description="ANK" evidence="3">
    <location>
        <begin position="400"/>
        <end position="423"/>
    </location>
</feature>
<evidence type="ECO:0000256" key="1">
    <source>
        <dbReference type="ARBA" id="ARBA00022737"/>
    </source>
</evidence>
<evidence type="ECO:0000313" key="6">
    <source>
        <dbReference type="Proteomes" id="UP001530293"/>
    </source>
</evidence>
<dbReference type="InterPro" id="IPR002110">
    <property type="entry name" value="Ankyrin_rpt"/>
</dbReference>
<evidence type="ECO:0000256" key="3">
    <source>
        <dbReference type="PROSITE-ProRule" id="PRU00023"/>
    </source>
</evidence>